<proteinExistence type="predicted"/>
<evidence type="ECO:0000256" key="3">
    <source>
        <dbReference type="ARBA" id="ARBA00023315"/>
    </source>
</evidence>
<dbReference type="InterPro" id="IPR011004">
    <property type="entry name" value="Trimer_LpxA-like_sf"/>
</dbReference>
<comment type="caution">
    <text evidence="4">The sequence shown here is derived from an EMBL/GenBank/DDBJ whole genome shotgun (WGS) entry which is preliminary data.</text>
</comment>
<dbReference type="InterPro" id="IPR045304">
    <property type="entry name" value="LbH_SAT"/>
</dbReference>
<dbReference type="InterPro" id="IPR018357">
    <property type="entry name" value="Hexapep_transf_CS"/>
</dbReference>
<protein>
    <submittedName>
        <fullName evidence="4">Serine acetyltransferase</fullName>
    </submittedName>
</protein>
<dbReference type="Gene3D" id="2.160.10.10">
    <property type="entry name" value="Hexapeptide repeat proteins"/>
    <property type="match status" value="1"/>
</dbReference>
<keyword evidence="5" id="KW-1185">Reference proteome</keyword>
<keyword evidence="1" id="KW-0808">Transferase</keyword>
<accession>A0ABP6YTD5</accession>
<sequence length="179" mass="19305">MYKSPPETSVTLADWLQTSRRDLRANGGYPKSQLVLLLFRTAQYVRTGPRPVRVTYPLVGTVYKVFSEWFLGIELPASTRVGPGLRLRHGVGTVVNPAASIGADVMLRHGVTIGNRREATDCPVLEDGVEVGAGAVLIGAIRIGARSQIAAGTVVLKDVPPESVVHPATEVVIRPRKFN</sequence>
<gene>
    <name evidence="4" type="ORF">GCM10022223_00320</name>
</gene>
<keyword evidence="3" id="KW-0012">Acyltransferase</keyword>
<reference evidence="5" key="1">
    <citation type="journal article" date="2019" name="Int. J. Syst. Evol. Microbiol.">
        <title>The Global Catalogue of Microorganisms (GCM) 10K type strain sequencing project: providing services to taxonomists for standard genome sequencing and annotation.</title>
        <authorList>
            <consortium name="The Broad Institute Genomics Platform"/>
            <consortium name="The Broad Institute Genome Sequencing Center for Infectious Disease"/>
            <person name="Wu L."/>
            <person name="Ma J."/>
        </authorList>
    </citation>
    <scope>NUCLEOTIDE SEQUENCE [LARGE SCALE GENOMIC DNA]</scope>
    <source>
        <strain evidence="5">JCM 16902</strain>
    </source>
</reference>
<evidence type="ECO:0000256" key="1">
    <source>
        <dbReference type="ARBA" id="ARBA00022679"/>
    </source>
</evidence>
<dbReference type="Proteomes" id="UP001501074">
    <property type="component" value="Unassembled WGS sequence"/>
</dbReference>
<evidence type="ECO:0000256" key="2">
    <source>
        <dbReference type="ARBA" id="ARBA00022737"/>
    </source>
</evidence>
<keyword evidence="2" id="KW-0677">Repeat</keyword>
<dbReference type="CDD" id="cd03354">
    <property type="entry name" value="LbH_SAT"/>
    <property type="match status" value="1"/>
</dbReference>
<name>A0ABP6YTD5_9ACTN</name>
<evidence type="ECO:0000313" key="4">
    <source>
        <dbReference type="EMBL" id="GAA3589794.1"/>
    </source>
</evidence>
<dbReference type="PROSITE" id="PS00101">
    <property type="entry name" value="HEXAPEP_TRANSFERASES"/>
    <property type="match status" value="1"/>
</dbReference>
<dbReference type="EMBL" id="BAAAZO010000001">
    <property type="protein sequence ID" value="GAA3589794.1"/>
    <property type="molecule type" value="Genomic_DNA"/>
</dbReference>
<evidence type="ECO:0000313" key="5">
    <source>
        <dbReference type="Proteomes" id="UP001501074"/>
    </source>
</evidence>
<dbReference type="SUPFAM" id="SSF51161">
    <property type="entry name" value="Trimeric LpxA-like enzymes"/>
    <property type="match status" value="1"/>
</dbReference>
<dbReference type="PANTHER" id="PTHR42811">
    <property type="entry name" value="SERINE ACETYLTRANSFERASE"/>
    <property type="match status" value="1"/>
</dbReference>
<organism evidence="4 5">
    <name type="scientific">Kineosporia mesophila</name>
    <dbReference type="NCBI Taxonomy" id="566012"/>
    <lineage>
        <taxon>Bacteria</taxon>
        <taxon>Bacillati</taxon>
        <taxon>Actinomycetota</taxon>
        <taxon>Actinomycetes</taxon>
        <taxon>Kineosporiales</taxon>
        <taxon>Kineosporiaceae</taxon>
        <taxon>Kineosporia</taxon>
    </lineage>
</organism>